<accession>A0A6J7AUA8</accession>
<name>A0A6J7AUA8_9ZZZZ</name>
<proteinExistence type="predicted"/>
<reference evidence="1" key="1">
    <citation type="submission" date="2020-05" db="EMBL/GenBank/DDBJ databases">
        <authorList>
            <person name="Chiriac C."/>
            <person name="Salcher M."/>
            <person name="Ghai R."/>
            <person name="Kavagutti S V."/>
        </authorList>
    </citation>
    <scope>NUCLEOTIDE SEQUENCE</scope>
</reference>
<gene>
    <name evidence="1" type="ORF">UFOPK3139_03008</name>
</gene>
<organism evidence="1">
    <name type="scientific">freshwater metagenome</name>
    <dbReference type="NCBI Taxonomy" id="449393"/>
    <lineage>
        <taxon>unclassified sequences</taxon>
        <taxon>metagenomes</taxon>
        <taxon>ecological metagenomes</taxon>
    </lineage>
</organism>
<protein>
    <submittedName>
        <fullName evidence="1">Unannotated protein</fullName>
    </submittedName>
</protein>
<dbReference type="AlphaFoldDB" id="A0A6J7AUA8"/>
<dbReference type="EMBL" id="CAFABA010000194">
    <property type="protein sequence ID" value="CAB4836564.1"/>
    <property type="molecule type" value="Genomic_DNA"/>
</dbReference>
<evidence type="ECO:0000313" key="1">
    <source>
        <dbReference type="EMBL" id="CAB4836564.1"/>
    </source>
</evidence>
<sequence>MAALDEQTVAREGVRWRVLRLVKSPDALGRRLERGAQRSWARLERRRDGLGRDASRGKVAAIEAGGELTQRRVAAAADRGNDLAHCNGGPFPRHFGSGEQCAGLGGAGTEVAPPEV</sequence>